<dbReference type="RefSeq" id="WP_354659585.1">
    <property type="nucleotide sequence ID" value="NZ_JBEXAC010000001.1"/>
</dbReference>
<evidence type="ECO:0000313" key="2">
    <source>
        <dbReference type="Proteomes" id="UP001549749"/>
    </source>
</evidence>
<keyword evidence="2" id="KW-1185">Reference proteome</keyword>
<accession>A0ABV2T1N8</accession>
<comment type="caution">
    <text evidence="1">The sequence shown here is derived from an EMBL/GenBank/DDBJ whole genome shotgun (WGS) entry which is preliminary data.</text>
</comment>
<sequence length="90" mass="10560">MKTRIEILSLEKPLCFADYSSMGEGIAVYQQILKNGHFNISRGRFSFRLLKLNKNRDQQSIFYIDKIKPLFLDLMSKWPFKALEKEGVCI</sequence>
<protein>
    <submittedName>
        <fullName evidence="1">Uncharacterized protein</fullName>
    </submittedName>
</protein>
<name>A0ABV2T1N8_9BACT</name>
<reference evidence="1 2" key="1">
    <citation type="submission" date="2024-06" db="EMBL/GenBank/DDBJ databases">
        <title>Chitinophaga defluvii sp. nov., isolated from municipal sewage.</title>
        <authorList>
            <person name="Zhang L."/>
        </authorList>
    </citation>
    <scope>NUCLEOTIDE SEQUENCE [LARGE SCALE GENOMIC DNA]</scope>
    <source>
        <strain evidence="1 2">H8</strain>
    </source>
</reference>
<gene>
    <name evidence="1" type="ORF">ABR189_06175</name>
</gene>
<dbReference type="EMBL" id="JBEXAC010000001">
    <property type="protein sequence ID" value="MET6996944.1"/>
    <property type="molecule type" value="Genomic_DNA"/>
</dbReference>
<proteinExistence type="predicted"/>
<organism evidence="1 2">
    <name type="scientific">Chitinophaga defluvii</name>
    <dbReference type="NCBI Taxonomy" id="3163343"/>
    <lineage>
        <taxon>Bacteria</taxon>
        <taxon>Pseudomonadati</taxon>
        <taxon>Bacteroidota</taxon>
        <taxon>Chitinophagia</taxon>
        <taxon>Chitinophagales</taxon>
        <taxon>Chitinophagaceae</taxon>
        <taxon>Chitinophaga</taxon>
    </lineage>
</organism>
<dbReference type="Proteomes" id="UP001549749">
    <property type="component" value="Unassembled WGS sequence"/>
</dbReference>
<evidence type="ECO:0000313" key="1">
    <source>
        <dbReference type="EMBL" id="MET6996944.1"/>
    </source>
</evidence>